<protein>
    <submittedName>
        <fullName evidence="1">Uncharacterized protein</fullName>
    </submittedName>
</protein>
<feature type="non-terminal residue" evidence="1">
    <location>
        <position position="1"/>
    </location>
</feature>
<organism evidence="1 2">
    <name type="scientific">Hymenolepis diminuta</name>
    <name type="common">Rat tapeworm</name>
    <dbReference type="NCBI Taxonomy" id="6216"/>
    <lineage>
        <taxon>Eukaryota</taxon>
        <taxon>Metazoa</taxon>
        <taxon>Spiralia</taxon>
        <taxon>Lophotrochozoa</taxon>
        <taxon>Platyhelminthes</taxon>
        <taxon>Cestoda</taxon>
        <taxon>Eucestoda</taxon>
        <taxon>Cyclophyllidea</taxon>
        <taxon>Hymenolepididae</taxon>
        <taxon>Hymenolepis</taxon>
    </lineage>
</organism>
<keyword evidence="2" id="KW-1185">Reference proteome</keyword>
<gene>
    <name evidence="1" type="ORF">WMSIL1_LOCUS11498</name>
</gene>
<name>A0A564Z0T5_HYMDI</name>
<dbReference type="Proteomes" id="UP000321570">
    <property type="component" value="Unassembled WGS sequence"/>
</dbReference>
<reference evidence="1 2" key="1">
    <citation type="submission" date="2019-07" db="EMBL/GenBank/DDBJ databases">
        <authorList>
            <person name="Jastrzebski P J."/>
            <person name="Paukszto L."/>
            <person name="Jastrzebski P J."/>
        </authorList>
    </citation>
    <scope>NUCLEOTIDE SEQUENCE [LARGE SCALE GENOMIC DNA]</scope>
    <source>
        <strain evidence="1 2">WMS-il1</strain>
    </source>
</reference>
<evidence type="ECO:0000313" key="1">
    <source>
        <dbReference type="EMBL" id="VUZ53085.1"/>
    </source>
</evidence>
<accession>A0A564Z0T5</accession>
<sequence>GKNNSASQQIVDYSILYKIFDSLSAEIKISSARLRPKCLLIFITIIVSLNTSRDCTQFPVVPVLLKVTPIATQVQSVCYDTKLHLLVGNKVKITNLMPF</sequence>
<dbReference type="EMBL" id="CABIJS010000544">
    <property type="protein sequence ID" value="VUZ53085.1"/>
    <property type="molecule type" value="Genomic_DNA"/>
</dbReference>
<proteinExistence type="predicted"/>
<dbReference type="AlphaFoldDB" id="A0A564Z0T5"/>
<evidence type="ECO:0000313" key="2">
    <source>
        <dbReference type="Proteomes" id="UP000321570"/>
    </source>
</evidence>